<feature type="compositionally biased region" description="Basic and acidic residues" evidence="1">
    <location>
        <begin position="92"/>
        <end position="103"/>
    </location>
</feature>
<keyword evidence="2" id="KW-0812">Transmembrane</keyword>
<feature type="transmembrane region" description="Helical" evidence="2">
    <location>
        <begin position="134"/>
        <end position="151"/>
    </location>
</feature>
<dbReference type="AlphaFoldDB" id="A0AAD2JV31"/>
<proteinExistence type="predicted"/>
<dbReference type="EMBL" id="CAVNYO010000040">
    <property type="protein sequence ID" value="CAK5263561.1"/>
    <property type="molecule type" value="Genomic_DNA"/>
</dbReference>
<evidence type="ECO:0000313" key="5">
    <source>
        <dbReference type="Proteomes" id="UP001295794"/>
    </source>
</evidence>
<feature type="transmembrane region" description="Helical" evidence="2">
    <location>
        <begin position="272"/>
        <end position="290"/>
    </location>
</feature>
<name>A0AAD2JV31_9AGAR</name>
<feature type="compositionally biased region" description="Acidic residues" evidence="1">
    <location>
        <begin position="33"/>
        <end position="43"/>
    </location>
</feature>
<keyword evidence="2" id="KW-0472">Membrane</keyword>
<evidence type="ECO:0000256" key="1">
    <source>
        <dbReference type="SAM" id="MobiDB-lite"/>
    </source>
</evidence>
<dbReference type="Proteomes" id="UP001295794">
    <property type="component" value="Unassembled WGS sequence"/>
</dbReference>
<sequence length="342" mass="37808">MSQAGEQQADKGAVEKSQTHGSQSDERRPVEPQTDESQSEESQADERQSEESQTKESQTEESQTKESQADEPQYDEPQPPEVQTKGAQADQRQAEEERLERERASRNKLWSAYIAEAQNYDQGLLEGWRSEMDGLLIFAGLFSGVITTFIIDSYKTLNPDSRSQTVVLLRQTVILLTQISQQLANMNNGTAMADALPPAAAFSPPVSSLVCNALWFTSLALSLSSAFIAMLVKHRAQDFPHRTAMFPTVFTQSCMCMCLHGGSRRFNAKVPLLLLHAALVLFFMGLVAFLAPVSVIVMSMFATILLFFTVFYGIFTGYPSLLGIAHTNPFGPASTVLMFDKV</sequence>
<comment type="caution">
    <text evidence="4">The sequence shown here is derived from an EMBL/GenBank/DDBJ whole genome shotgun (WGS) entry which is preliminary data.</text>
</comment>
<feature type="region of interest" description="Disordered" evidence="1">
    <location>
        <begin position="1"/>
        <end position="103"/>
    </location>
</feature>
<organism evidence="4 5">
    <name type="scientific">Mycena citricolor</name>
    <dbReference type="NCBI Taxonomy" id="2018698"/>
    <lineage>
        <taxon>Eukaryota</taxon>
        <taxon>Fungi</taxon>
        <taxon>Dikarya</taxon>
        <taxon>Basidiomycota</taxon>
        <taxon>Agaricomycotina</taxon>
        <taxon>Agaricomycetes</taxon>
        <taxon>Agaricomycetidae</taxon>
        <taxon>Agaricales</taxon>
        <taxon>Marasmiineae</taxon>
        <taxon>Mycenaceae</taxon>
        <taxon>Mycena</taxon>
    </lineage>
</organism>
<feature type="compositionally biased region" description="Low complexity" evidence="1">
    <location>
        <begin position="81"/>
        <end position="91"/>
    </location>
</feature>
<feature type="compositionally biased region" description="Basic and acidic residues" evidence="1">
    <location>
        <begin position="44"/>
        <end position="68"/>
    </location>
</feature>
<feature type="transmembrane region" description="Helical" evidence="2">
    <location>
        <begin position="296"/>
        <end position="315"/>
    </location>
</feature>
<evidence type="ECO:0000256" key="2">
    <source>
        <dbReference type="SAM" id="Phobius"/>
    </source>
</evidence>
<protein>
    <recommendedName>
        <fullName evidence="3">DUF6535 domain-containing protein</fullName>
    </recommendedName>
</protein>
<feature type="domain" description="DUF6535" evidence="3">
    <location>
        <begin position="110"/>
        <end position="291"/>
    </location>
</feature>
<gene>
    <name evidence="4" type="ORF">MYCIT1_LOCUS3024</name>
</gene>
<evidence type="ECO:0000259" key="3">
    <source>
        <dbReference type="Pfam" id="PF20153"/>
    </source>
</evidence>
<keyword evidence="2" id="KW-1133">Transmembrane helix</keyword>
<feature type="compositionally biased region" description="Basic and acidic residues" evidence="1">
    <location>
        <begin position="8"/>
        <end position="30"/>
    </location>
</feature>
<keyword evidence="5" id="KW-1185">Reference proteome</keyword>
<reference evidence="4" key="1">
    <citation type="submission" date="2023-11" db="EMBL/GenBank/DDBJ databases">
        <authorList>
            <person name="De Vega J J."/>
            <person name="De Vega J J."/>
        </authorList>
    </citation>
    <scope>NUCLEOTIDE SEQUENCE</scope>
</reference>
<evidence type="ECO:0000313" key="4">
    <source>
        <dbReference type="EMBL" id="CAK5263561.1"/>
    </source>
</evidence>
<accession>A0AAD2JV31</accession>
<dbReference type="Pfam" id="PF20153">
    <property type="entry name" value="DUF6535"/>
    <property type="match status" value="1"/>
</dbReference>
<dbReference type="InterPro" id="IPR045338">
    <property type="entry name" value="DUF6535"/>
</dbReference>
<feature type="transmembrane region" description="Helical" evidence="2">
    <location>
        <begin position="213"/>
        <end position="232"/>
    </location>
</feature>